<dbReference type="Pfam" id="PF05866">
    <property type="entry name" value="RusA"/>
    <property type="match status" value="1"/>
</dbReference>
<keyword evidence="1" id="KW-0378">Hydrolase</keyword>
<sequence length="155" mass="17580">MRFFLDINPPTATAQEKSVRIVHGRPIFYEPANLKQAKALLMNSLAAHKPADPMQGALELRTTWLFPVGKSHKCGEWRVTRPDTDNLQKLLKDCMTKCGYWKDDAQVVREVVEKQWAEEPGIHIEVKQLGSHRILRKNSEGYSDPTAGAALRNCK</sequence>
<dbReference type="InterPro" id="IPR008822">
    <property type="entry name" value="Endonuclease_RusA-like"/>
</dbReference>
<dbReference type="AlphaFoldDB" id="A0A1I0V589"/>
<dbReference type="Proteomes" id="UP000183843">
    <property type="component" value="Unassembled WGS sequence"/>
</dbReference>
<dbReference type="GO" id="GO:0006281">
    <property type="term" value="P:DNA repair"/>
    <property type="evidence" value="ECO:0007669"/>
    <property type="project" value="InterPro"/>
</dbReference>
<dbReference type="InterPro" id="IPR036614">
    <property type="entry name" value="RusA-like_sf"/>
</dbReference>
<keyword evidence="1" id="KW-0255">Endonuclease</keyword>
<name>A0A1I0V589_SELRU</name>
<dbReference type="SUPFAM" id="SSF103084">
    <property type="entry name" value="Holliday junction resolvase RusA"/>
    <property type="match status" value="1"/>
</dbReference>
<reference evidence="1 2" key="1">
    <citation type="submission" date="2016-10" db="EMBL/GenBank/DDBJ databases">
        <authorList>
            <person name="de Groot N.N."/>
        </authorList>
    </citation>
    <scope>NUCLEOTIDE SEQUENCE [LARGE SCALE GENOMIC DNA]</scope>
    <source>
        <strain evidence="1 2">L14</strain>
    </source>
</reference>
<keyword evidence="1" id="KW-0540">Nuclease</keyword>
<dbReference type="GO" id="GO:0004519">
    <property type="term" value="F:endonuclease activity"/>
    <property type="evidence" value="ECO:0007669"/>
    <property type="project" value="UniProtKB-KW"/>
</dbReference>
<protein>
    <submittedName>
        <fullName evidence="1">Holliday junction resolvase RusA (Prophage-encoded endonuclease)</fullName>
    </submittedName>
</protein>
<accession>A0A1I0V589</accession>
<dbReference type="GO" id="GO:0006310">
    <property type="term" value="P:DNA recombination"/>
    <property type="evidence" value="ECO:0007669"/>
    <property type="project" value="InterPro"/>
</dbReference>
<organism evidence="1 2">
    <name type="scientific">Selenomonas ruminantium</name>
    <dbReference type="NCBI Taxonomy" id="971"/>
    <lineage>
        <taxon>Bacteria</taxon>
        <taxon>Bacillati</taxon>
        <taxon>Bacillota</taxon>
        <taxon>Negativicutes</taxon>
        <taxon>Selenomonadales</taxon>
        <taxon>Selenomonadaceae</taxon>
        <taxon>Selenomonas</taxon>
    </lineage>
</organism>
<dbReference type="EMBL" id="FOJX01000001">
    <property type="protein sequence ID" value="SFA71243.1"/>
    <property type="molecule type" value="Genomic_DNA"/>
</dbReference>
<evidence type="ECO:0000313" key="1">
    <source>
        <dbReference type="EMBL" id="SFA71243.1"/>
    </source>
</evidence>
<gene>
    <name evidence="1" type="ORF">SAMN05216587_101262</name>
</gene>
<dbReference type="GO" id="GO:0000287">
    <property type="term" value="F:magnesium ion binding"/>
    <property type="evidence" value="ECO:0007669"/>
    <property type="project" value="InterPro"/>
</dbReference>
<dbReference type="Gene3D" id="3.30.1330.70">
    <property type="entry name" value="Holliday junction resolvase RusA"/>
    <property type="match status" value="1"/>
</dbReference>
<evidence type="ECO:0000313" key="2">
    <source>
        <dbReference type="Proteomes" id="UP000183843"/>
    </source>
</evidence>
<dbReference type="RefSeq" id="WP_074811925.1">
    <property type="nucleotide sequence ID" value="NZ_FOJX01000001.1"/>
</dbReference>
<proteinExistence type="predicted"/>